<dbReference type="STRING" id="288768.SAMEA3906486_00285"/>
<dbReference type="GO" id="GO:0004475">
    <property type="term" value="F:mannose-1-phosphate guanylyltransferase (GTP) activity"/>
    <property type="evidence" value="ECO:0007669"/>
    <property type="project" value="UniProtKB-EC"/>
</dbReference>
<dbReference type="CDD" id="cd02509">
    <property type="entry name" value="GDP-M1P_Guanylyltransferase"/>
    <property type="match status" value="1"/>
</dbReference>
<dbReference type="RefSeq" id="WP_066122734.1">
    <property type="nucleotide sequence ID" value="NZ_FKIF01000001.1"/>
</dbReference>
<evidence type="ECO:0000256" key="3">
    <source>
        <dbReference type="ARBA" id="ARBA00022679"/>
    </source>
</evidence>
<name>A0A157S557_9BORD</name>
<evidence type="ECO:0000256" key="5">
    <source>
        <dbReference type="ARBA" id="ARBA00022741"/>
    </source>
</evidence>
<dbReference type="InterPro" id="IPR054566">
    <property type="entry name" value="ManC/GMP-like_b-helix"/>
</dbReference>
<dbReference type="GO" id="GO:0000271">
    <property type="term" value="P:polysaccharide biosynthetic process"/>
    <property type="evidence" value="ECO:0007669"/>
    <property type="project" value="InterPro"/>
</dbReference>
<keyword evidence="4 12" id="KW-0548">Nucleotidyltransferase</keyword>
<evidence type="ECO:0000313" key="12">
    <source>
        <dbReference type="EMBL" id="SAI65542.1"/>
    </source>
</evidence>
<dbReference type="Pfam" id="PF00483">
    <property type="entry name" value="NTP_transferase"/>
    <property type="match status" value="1"/>
</dbReference>
<evidence type="ECO:0000256" key="6">
    <source>
        <dbReference type="ARBA" id="ARBA00023134"/>
    </source>
</evidence>
<dbReference type="InterPro" id="IPR006375">
    <property type="entry name" value="Man1P_GuaTrfase/Man6P_Isoase"/>
</dbReference>
<dbReference type="EC" id="2.7.7.13" evidence="2"/>
<protein>
    <recommendedName>
        <fullName evidence="2">mannose-1-phosphate guanylyltransferase</fullName>
        <ecNumber evidence="2">2.7.7.13</ecNumber>
    </recommendedName>
</protein>
<dbReference type="AlphaFoldDB" id="A0A157S557"/>
<dbReference type="FunFam" id="2.60.120.10:FF:000032">
    <property type="entry name" value="Mannose-1-phosphate guanylyltransferase/mannose-6-phosphate isomerase"/>
    <property type="match status" value="1"/>
</dbReference>
<dbReference type="InterPro" id="IPR049577">
    <property type="entry name" value="GMPP_N"/>
</dbReference>
<keyword evidence="3 12" id="KW-0808">Transferase</keyword>
<dbReference type="Gene3D" id="2.60.120.10">
    <property type="entry name" value="Jelly Rolls"/>
    <property type="match status" value="1"/>
</dbReference>
<dbReference type="SUPFAM" id="SSF53448">
    <property type="entry name" value="Nucleotide-diphospho-sugar transferases"/>
    <property type="match status" value="1"/>
</dbReference>
<evidence type="ECO:0000256" key="8">
    <source>
        <dbReference type="RuleBase" id="RU004190"/>
    </source>
</evidence>
<organism evidence="12 13">
    <name type="scientific">Bordetella ansorpii</name>
    <dbReference type="NCBI Taxonomy" id="288768"/>
    <lineage>
        <taxon>Bacteria</taxon>
        <taxon>Pseudomonadati</taxon>
        <taxon>Pseudomonadota</taxon>
        <taxon>Betaproteobacteria</taxon>
        <taxon>Burkholderiales</taxon>
        <taxon>Alcaligenaceae</taxon>
        <taxon>Bordetella</taxon>
    </lineage>
</organism>
<dbReference type="PANTHER" id="PTHR46390:SF1">
    <property type="entry name" value="MANNOSE-1-PHOSPHATE GUANYLYLTRANSFERASE"/>
    <property type="match status" value="1"/>
</dbReference>
<evidence type="ECO:0000256" key="2">
    <source>
        <dbReference type="ARBA" id="ARBA00012387"/>
    </source>
</evidence>
<dbReference type="CDD" id="cd02213">
    <property type="entry name" value="cupin_PMI_typeII_C"/>
    <property type="match status" value="1"/>
</dbReference>
<dbReference type="InterPro" id="IPR029044">
    <property type="entry name" value="Nucleotide-diphossugar_trans"/>
</dbReference>
<dbReference type="Pfam" id="PF01050">
    <property type="entry name" value="MannoseP_isomer"/>
    <property type="match status" value="1"/>
</dbReference>
<dbReference type="GO" id="GO:0005525">
    <property type="term" value="F:GTP binding"/>
    <property type="evidence" value="ECO:0007669"/>
    <property type="project" value="UniProtKB-KW"/>
</dbReference>
<keyword evidence="12" id="KW-0413">Isomerase</keyword>
<dbReference type="InterPro" id="IPR014710">
    <property type="entry name" value="RmlC-like_jellyroll"/>
</dbReference>
<comment type="similarity">
    <text evidence="1 8">Belongs to the mannose-6-phosphate isomerase type 2 family.</text>
</comment>
<gene>
    <name evidence="12" type="primary">algA_1</name>
    <name evidence="12" type="ORF">SAMEA3906486_00285</name>
</gene>
<evidence type="ECO:0000259" key="9">
    <source>
        <dbReference type="Pfam" id="PF00483"/>
    </source>
</evidence>
<evidence type="ECO:0000259" key="11">
    <source>
        <dbReference type="Pfam" id="PF22640"/>
    </source>
</evidence>
<comment type="catalytic activity">
    <reaction evidence="7">
        <text>alpha-D-mannose 1-phosphate + GTP + H(+) = GDP-alpha-D-mannose + diphosphate</text>
        <dbReference type="Rhea" id="RHEA:15229"/>
        <dbReference type="ChEBI" id="CHEBI:15378"/>
        <dbReference type="ChEBI" id="CHEBI:33019"/>
        <dbReference type="ChEBI" id="CHEBI:37565"/>
        <dbReference type="ChEBI" id="CHEBI:57527"/>
        <dbReference type="ChEBI" id="CHEBI:58409"/>
        <dbReference type="EC" id="2.7.7.13"/>
    </reaction>
</comment>
<dbReference type="OrthoDB" id="9806359at2"/>
<keyword evidence="5" id="KW-0547">Nucleotide-binding</keyword>
<proteinExistence type="inferred from homology"/>
<dbReference type="EMBL" id="FKIF01000001">
    <property type="protein sequence ID" value="SAI65542.1"/>
    <property type="molecule type" value="Genomic_DNA"/>
</dbReference>
<evidence type="ECO:0000256" key="4">
    <source>
        <dbReference type="ARBA" id="ARBA00022695"/>
    </source>
</evidence>
<evidence type="ECO:0000256" key="7">
    <source>
        <dbReference type="ARBA" id="ARBA00047343"/>
    </source>
</evidence>
<dbReference type="FunFam" id="3.90.550.10:FF:000046">
    <property type="entry name" value="Mannose-1-phosphate guanylyltransferase (GDP)"/>
    <property type="match status" value="1"/>
</dbReference>
<dbReference type="GO" id="GO:0009298">
    <property type="term" value="P:GDP-mannose biosynthetic process"/>
    <property type="evidence" value="ECO:0007669"/>
    <property type="project" value="TreeGrafter"/>
</dbReference>
<dbReference type="Pfam" id="PF22640">
    <property type="entry name" value="ManC_GMP_beta-helix"/>
    <property type="match status" value="1"/>
</dbReference>
<dbReference type="InterPro" id="IPR005835">
    <property type="entry name" value="NTP_transferase_dom"/>
</dbReference>
<evidence type="ECO:0000256" key="1">
    <source>
        <dbReference type="ARBA" id="ARBA00006115"/>
    </source>
</evidence>
<dbReference type="InterPro" id="IPR001538">
    <property type="entry name" value="Man6P_isomerase-2_C"/>
</dbReference>
<keyword evidence="13" id="KW-1185">Reference proteome</keyword>
<keyword evidence="6" id="KW-0342">GTP-binding</keyword>
<feature type="domain" description="Mannose-6-phosphate isomerase type II C-terminal" evidence="10">
    <location>
        <begin position="355"/>
        <end position="469"/>
    </location>
</feature>
<dbReference type="PANTHER" id="PTHR46390">
    <property type="entry name" value="MANNOSE-1-PHOSPHATE GUANYLYLTRANSFERASE"/>
    <property type="match status" value="1"/>
</dbReference>
<dbReference type="NCBIfam" id="TIGR01479">
    <property type="entry name" value="GMP_PMI"/>
    <property type="match status" value="1"/>
</dbReference>
<feature type="domain" description="MannoseP isomerase/GMP-like beta-helix" evidence="11">
    <location>
        <begin position="300"/>
        <end position="349"/>
    </location>
</feature>
<dbReference type="InterPro" id="IPR011051">
    <property type="entry name" value="RmlC_Cupin_sf"/>
</dbReference>
<sequence>MTFSSADCRVVVLCGGAGSRLWPLSREFLPKQFIRLTGARSLLQDTVMRLALHAGATRPLLVCNEAHRFIAAEQLQDLPGIQPELLLEPCPRNTAPAIAAAALRAMHDGRDPVLLVVPSDHVIEEGSALREAFSIAMQAAAEGALVAFGIAPRTPATGYGYLRLQAGQGRWRRVDAFVEKPDAQRAEQFLRDGSYYWNSGMFAFRASVLLAEMERLAPEMLLAVRAAVSAGTGDDDVFRLDPAAFADCPADSIDYAVMEHTDRAVAVPLTAGWSDVGAWDAVWDMAQKCPQGNSSVGDVLLQDSHNCLVHATSRLVATIGLDDIMVIETADAVLVVHKSRAQEVRRAVETFRAQGRAELAQHREVRRPWGAYDLVGQGPRYQIKRITVKPGARLSLQMHHHRAEHWVVVTGTARIRNGERSYLLTENQSTYIPLGETHSLENPGKIALELIEVQSGAYLGEDDIVRLEDIYGRA</sequence>
<evidence type="ECO:0000259" key="10">
    <source>
        <dbReference type="Pfam" id="PF01050"/>
    </source>
</evidence>
<dbReference type="GO" id="GO:0016853">
    <property type="term" value="F:isomerase activity"/>
    <property type="evidence" value="ECO:0007669"/>
    <property type="project" value="UniProtKB-KW"/>
</dbReference>
<evidence type="ECO:0000313" key="13">
    <source>
        <dbReference type="Proteomes" id="UP000076848"/>
    </source>
</evidence>
<dbReference type="SUPFAM" id="SSF51182">
    <property type="entry name" value="RmlC-like cupins"/>
    <property type="match status" value="1"/>
</dbReference>
<dbReference type="Proteomes" id="UP000076848">
    <property type="component" value="Unassembled WGS sequence"/>
</dbReference>
<accession>A0A157S557</accession>
<reference evidence="12 13" key="1">
    <citation type="submission" date="2016-04" db="EMBL/GenBank/DDBJ databases">
        <authorList>
            <consortium name="Pathogen Informatics"/>
        </authorList>
    </citation>
    <scope>NUCLEOTIDE SEQUENCE [LARGE SCALE GENOMIC DNA]</scope>
    <source>
        <strain evidence="12 13">H050680373</strain>
    </source>
</reference>
<feature type="domain" description="Nucleotidyl transferase" evidence="9">
    <location>
        <begin position="10"/>
        <end position="289"/>
    </location>
</feature>
<dbReference type="Gene3D" id="3.90.550.10">
    <property type="entry name" value="Spore Coat Polysaccharide Biosynthesis Protein SpsA, Chain A"/>
    <property type="match status" value="1"/>
</dbReference>
<dbReference type="InterPro" id="IPR051161">
    <property type="entry name" value="Mannose-6P_isomerase_type2"/>
</dbReference>